<dbReference type="OrthoDB" id="4566307at2"/>
<proteinExistence type="predicted"/>
<name>A0A1A9BDH1_9ACTN</name>
<reference evidence="2" key="1">
    <citation type="submission" date="2016-06" db="EMBL/GenBank/DDBJ databases">
        <authorList>
            <person name="Varghese N."/>
            <person name="Submissions Spin"/>
        </authorList>
    </citation>
    <scope>NUCLEOTIDE SEQUENCE [LARGE SCALE GENOMIC DNA]</scope>
    <source>
        <strain evidence="2">DSM 45794</strain>
    </source>
</reference>
<dbReference type="EMBL" id="FLRH01000003">
    <property type="protein sequence ID" value="SBT67146.1"/>
    <property type="molecule type" value="Genomic_DNA"/>
</dbReference>
<sequence>MDSWETIDEHIVQQRIILAVRAIREAERCGIPQALDLYHERYAHLRRTRANDFTVPEERYWDGVYT</sequence>
<evidence type="ECO:0000313" key="1">
    <source>
        <dbReference type="EMBL" id="SBT67146.1"/>
    </source>
</evidence>
<gene>
    <name evidence="1" type="ORF">GA0070622_4198</name>
</gene>
<accession>A0A1A9BDH1</accession>
<organism evidence="1 2">
    <name type="scientific">Micromonospora sediminicola</name>
    <dbReference type="NCBI Taxonomy" id="946078"/>
    <lineage>
        <taxon>Bacteria</taxon>
        <taxon>Bacillati</taxon>
        <taxon>Actinomycetota</taxon>
        <taxon>Actinomycetes</taxon>
        <taxon>Micromonosporales</taxon>
        <taxon>Micromonosporaceae</taxon>
        <taxon>Micromonospora</taxon>
    </lineage>
</organism>
<keyword evidence="2" id="KW-1185">Reference proteome</keyword>
<dbReference type="RefSeq" id="WP_091576396.1">
    <property type="nucleotide sequence ID" value="NZ_FLRH01000003.1"/>
</dbReference>
<protein>
    <submittedName>
        <fullName evidence="1">Uncharacterized protein</fullName>
    </submittedName>
</protein>
<evidence type="ECO:0000313" key="2">
    <source>
        <dbReference type="Proteomes" id="UP000199558"/>
    </source>
</evidence>
<dbReference type="AlphaFoldDB" id="A0A1A9BDH1"/>
<dbReference type="Proteomes" id="UP000199558">
    <property type="component" value="Unassembled WGS sequence"/>
</dbReference>